<feature type="domain" description="Transposase DDE" evidence="1">
    <location>
        <begin position="27"/>
        <end position="145"/>
    </location>
</feature>
<dbReference type="InterPro" id="IPR025668">
    <property type="entry name" value="Tnp_DDE_dom"/>
</dbReference>
<dbReference type="PANTHER" id="PTHR33408:SF2">
    <property type="entry name" value="TRANSPOSASE DDE DOMAIN-CONTAINING PROTEIN"/>
    <property type="match status" value="1"/>
</dbReference>
<protein>
    <recommendedName>
        <fullName evidence="1">Transposase DDE domain-containing protein</fullName>
    </recommendedName>
</protein>
<name>A0A7G9YXG5_9EURY</name>
<gene>
    <name evidence="2" type="ORF">IGDPAKFA_00014</name>
    <name evidence="3" type="ORF">JLLPAJDC_00009</name>
</gene>
<evidence type="ECO:0000313" key="2">
    <source>
        <dbReference type="EMBL" id="QNO51660.1"/>
    </source>
</evidence>
<dbReference type="AlphaFoldDB" id="A0A7G9YXG5"/>
<accession>A0A7G9YXG5</accession>
<sequence length="185" mass="21312">MKGNKPKMSPFSKDSFDYDEEKDQFLCPCSEILSRKGEYEYNGKQVYAYYGANCGECPFRLECAGEGKIRTITSDGYEGERRRMAAKMRSEAGKETYKKRKETVEWPFGNIKQNMKFREFLTRGIEKVRVEHNLVCTAHNLKVIWGKLERNVPVISTIRTLVANSASKVGNFLRVHAIINFKCPC</sequence>
<dbReference type="PANTHER" id="PTHR33408">
    <property type="entry name" value="TRANSPOSASE"/>
    <property type="match status" value="1"/>
</dbReference>
<dbReference type="EMBL" id="MT631475">
    <property type="protein sequence ID" value="QNO51660.1"/>
    <property type="molecule type" value="Genomic_DNA"/>
</dbReference>
<dbReference type="EMBL" id="MT631519">
    <property type="protein sequence ID" value="QNO52699.1"/>
    <property type="molecule type" value="Genomic_DNA"/>
</dbReference>
<evidence type="ECO:0000259" key="1">
    <source>
        <dbReference type="Pfam" id="PF13751"/>
    </source>
</evidence>
<reference evidence="3" key="1">
    <citation type="submission" date="2020-06" db="EMBL/GenBank/DDBJ databases">
        <title>Unique genomic features of the anaerobic methanotrophic archaea.</title>
        <authorList>
            <person name="Chadwick G.L."/>
            <person name="Skennerton C.T."/>
            <person name="Laso-Perez R."/>
            <person name="Leu A.O."/>
            <person name="Speth D.R."/>
            <person name="Yu H."/>
            <person name="Morgan-Lang C."/>
            <person name="Hatzenpichler R."/>
            <person name="Goudeau D."/>
            <person name="Malmstrom R."/>
            <person name="Brazelton W.J."/>
            <person name="Woyke T."/>
            <person name="Hallam S.J."/>
            <person name="Tyson G.W."/>
            <person name="Wegener G."/>
            <person name="Boetius A."/>
            <person name="Orphan V."/>
        </authorList>
    </citation>
    <scope>NUCLEOTIDE SEQUENCE</scope>
</reference>
<dbReference type="Pfam" id="PF13751">
    <property type="entry name" value="DDE_Tnp_1_6"/>
    <property type="match status" value="1"/>
</dbReference>
<evidence type="ECO:0000313" key="3">
    <source>
        <dbReference type="EMBL" id="QNO52699.1"/>
    </source>
</evidence>
<organism evidence="3">
    <name type="scientific">Candidatus Methanophagaceae archaeon ANME-1 ERB6</name>
    <dbReference type="NCBI Taxonomy" id="2759912"/>
    <lineage>
        <taxon>Archaea</taxon>
        <taxon>Methanobacteriati</taxon>
        <taxon>Methanobacteriota</taxon>
        <taxon>Stenosarchaea group</taxon>
        <taxon>Methanomicrobia</taxon>
        <taxon>Candidatus Methanophagales</taxon>
        <taxon>Candidatus Methanophagaceae</taxon>
    </lineage>
</organism>
<proteinExistence type="predicted"/>